<sequence>MRLHLPRIGRKARTSAKRRSSGRRSPLRGSFSSDVAPPLDKSSELPSPLSSFPSTPTEYIQEYFEQTQENRELYNLAWSAAVEKHILQVHDPHDPAIKLNSRARHAHPLAAQLEAFAKREEVWQNYYDAWCSPSIGGTLLVHEPRDPAIKVASASTNINLLAAQLQANVEQKDTENAYDEAWINTSENGSLHIEESRKSATKIASESVVTSILAAQLRAAGDEALAEQAYVDAWSRYREIARYAQSIDAWKSHHLEQLRKETEYYNVWSEAAKKPTLIKPKASDKSKKHIPISHMAMFQDIHTREEQYNEAWTAYGQRHTAMAPAPPRTPQRRPRTSFSRSPRPAFTRRLPTDQSPTQIASAEVPMLGFSAIDAIENDDEYVKAWVNRMKATTVTPANSLLLSPPKAHSIPSSPKLRKRSEKGHFQWPEGLTEAEKVGLTARGDLQPYLSSLLGKIVSFELVDQSELSTPPDDASVEAPMQLVRRANLKCQNQVVCKIKASISITSPPTARRYAQDPLPLFDALRRLGHVAVIQLDQVGISPIDPKTGRQAIWRKYSVVSGTFRCEMKETFVDRRMFSKDGCDFGKKVLIKDGLIMSPDGVDYLALPL</sequence>
<dbReference type="Gene3D" id="3.40.1410.10">
    <property type="entry name" value="Chorismate lyase-like"/>
    <property type="match status" value="1"/>
</dbReference>
<dbReference type="Proteomes" id="UP000663827">
    <property type="component" value="Unassembled WGS sequence"/>
</dbReference>
<gene>
    <name evidence="2" type="ORF">RDB_LOCUS116827</name>
</gene>
<feature type="region of interest" description="Disordered" evidence="1">
    <location>
        <begin position="320"/>
        <end position="355"/>
    </location>
</feature>
<evidence type="ECO:0000313" key="3">
    <source>
        <dbReference type="Proteomes" id="UP000663827"/>
    </source>
</evidence>
<feature type="region of interest" description="Disordered" evidence="1">
    <location>
        <begin position="400"/>
        <end position="419"/>
    </location>
</feature>
<dbReference type="AlphaFoldDB" id="A0A8H3HX33"/>
<proteinExistence type="predicted"/>
<feature type="region of interest" description="Disordered" evidence="1">
    <location>
        <begin position="1"/>
        <end position="54"/>
    </location>
</feature>
<name>A0A8H3HX33_9AGAM</name>
<evidence type="ECO:0000256" key="1">
    <source>
        <dbReference type="SAM" id="MobiDB-lite"/>
    </source>
</evidence>
<feature type="compositionally biased region" description="Basic residues" evidence="1">
    <location>
        <begin position="1"/>
        <end position="26"/>
    </location>
</feature>
<evidence type="ECO:0000313" key="2">
    <source>
        <dbReference type="EMBL" id="CAE7181125.1"/>
    </source>
</evidence>
<protein>
    <submittedName>
        <fullName evidence="2">Uncharacterized protein</fullName>
    </submittedName>
</protein>
<dbReference type="InterPro" id="IPR028978">
    <property type="entry name" value="Chorismate_lyase_/UTRA_dom_sf"/>
</dbReference>
<feature type="compositionally biased region" description="Low complexity" evidence="1">
    <location>
        <begin position="27"/>
        <end position="54"/>
    </location>
</feature>
<dbReference type="EMBL" id="CAJNJQ010002622">
    <property type="protein sequence ID" value="CAE7181125.1"/>
    <property type="molecule type" value="Genomic_DNA"/>
</dbReference>
<accession>A0A8H3HX33</accession>
<reference evidence="2" key="1">
    <citation type="submission" date="2021-01" db="EMBL/GenBank/DDBJ databases">
        <authorList>
            <person name="Kaushik A."/>
        </authorList>
    </citation>
    <scope>NUCLEOTIDE SEQUENCE</scope>
    <source>
        <strain evidence="2">AG5</strain>
    </source>
</reference>
<comment type="caution">
    <text evidence="2">The sequence shown here is derived from an EMBL/GenBank/DDBJ whole genome shotgun (WGS) entry which is preliminary data.</text>
</comment>
<organism evidence="2 3">
    <name type="scientific">Rhizoctonia solani</name>
    <dbReference type="NCBI Taxonomy" id="456999"/>
    <lineage>
        <taxon>Eukaryota</taxon>
        <taxon>Fungi</taxon>
        <taxon>Dikarya</taxon>
        <taxon>Basidiomycota</taxon>
        <taxon>Agaricomycotina</taxon>
        <taxon>Agaricomycetes</taxon>
        <taxon>Cantharellales</taxon>
        <taxon>Ceratobasidiaceae</taxon>
        <taxon>Rhizoctonia</taxon>
    </lineage>
</organism>